<dbReference type="Proteomes" id="UP000824540">
    <property type="component" value="Unassembled WGS sequence"/>
</dbReference>
<name>A0A8T2PEN2_9TELE</name>
<proteinExistence type="predicted"/>
<evidence type="ECO:0000313" key="1">
    <source>
        <dbReference type="EMBL" id="KAG9350985.1"/>
    </source>
</evidence>
<reference evidence="1" key="1">
    <citation type="thesis" date="2021" institute="BYU ScholarsArchive" country="Provo, UT, USA">
        <title>Applications of and Algorithms for Genome Assembly and Genomic Analyses with an Emphasis on Marine Teleosts.</title>
        <authorList>
            <person name="Pickett B.D."/>
        </authorList>
    </citation>
    <scope>NUCLEOTIDE SEQUENCE</scope>
    <source>
        <strain evidence="1">HI-2016</strain>
    </source>
</reference>
<protein>
    <submittedName>
        <fullName evidence="1">Uncharacterized protein</fullName>
    </submittedName>
</protein>
<feature type="non-terminal residue" evidence="1">
    <location>
        <position position="112"/>
    </location>
</feature>
<dbReference type="EMBL" id="JAFBMS010000007">
    <property type="protein sequence ID" value="KAG9350985.1"/>
    <property type="molecule type" value="Genomic_DNA"/>
</dbReference>
<organism evidence="1 2">
    <name type="scientific">Albula glossodonta</name>
    <name type="common">roundjaw bonefish</name>
    <dbReference type="NCBI Taxonomy" id="121402"/>
    <lineage>
        <taxon>Eukaryota</taxon>
        <taxon>Metazoa</taxon>
        <taxon>Chordata</taxon>
        <taxon>Craniata</taxon>
        <taxon>Vertebrata</taxon>
        <taxon>Euteleostomi</taxon>
        <taxon>Actinopterygii</taxon>
        <taxon>Neopterygii</taxon>
        <taxon>Teleostei</taxon>
        <taxon>Albuliformes</taxon>
        <taxon>Albulidae</taxon>
        <taxon>Albula</taxon>
    </lineage>
</organism>
<gene>
    <name evidence="1" type="ORF">JZ751_024874</name>
</gene>
<sequence length="112" mass="11927">MATLWERRGGMGVPGPRICQVGAGGQQGTSSVPTECIAYACLPLPIPHTRGVISVTLILNNEGKGPGEGVELNVQREKAFLSEGHDHACAPWGRRRNLYLPARSPAEDPLEG</sequence>
<accession>A0A8T2PEN2</accession>
<comment type="caution">
    <text evidence="1">The sequence shown here is derived from an EMBL/GenBank/DDBJ whole genome shotgun (WGS) entry which is preliminary data.</text>
</comment>
<dbReference type="AlphaFoldDB" id="A0A8T2PEN2"/>
<keyword evidence="2" id="KW-1185">Reference proteome</keyword>
<evidence type="ECO:0000313" key="2">
    <source>
        <dbReference type="Proteomes" id="UP000824540"/>
    </source>
</evidence>